<feature type="region of interest" description="Disordered" evidence="1">
    <location>
        <begin position="1"/>
        <end position="20"/>
    </location>
</feature>
<evidence type="ECO:0000313" key="2">
    <source>
        <dbReference type="EMBL" id="KQK20429.1"/>
    </source>
</evidence>
<evidence type="ECO:0000256" key="1">
    <source>
        <dbReference type="SAM" id="MobiDB-lite"/>
    </source>
</evidence>
<dbReference type="Proteomes" id="UP000008810">
    <property type="component" value="Chromosome 1"/>
</dbReference>
<gene>
    <name evidence="2" type="ORF">BRADI_1g54461v3</name>
</gene>
<dbReference type="EnsemblPlants" id="KQK20429">
    <property type="protein sequence ID" value="KQK20429"/>
    <property type="gene ID" value="BRADI_1g54461v3"/>
</dbReference>
<reference evidence="2" key="2">
    <citation type="submission" date="2017-06" db="EMBL/GenBank/DDBJ databases">
        <title>WGS assembly of Brachypodium distachyon.</title>
        <authorList>
            <consortium name="The International Brachypodium Initiative"/>
            <person name="Lucas S."/>
            <person name="Harmon-Smith M."/>
            <person name="Lail K."/>
            <person name="Tice H."/>
            <person name="Grimwood J."/>
            <person name="Bruce D."/>
            <person name="Barry K."/>
            <person name="Shu S."/>
            <person name="Lindquist E."/>
            <person name="Wang M."/>
            <person name="Pitluck S."/>
            <person name="Vogel J.P."/>
            <person name="Garvin D.F."/>
            <person name="Mockler T.C."/>
            <person name="Schmutz J."/>
            <person name="Rokhsar D."/>
            <person name="Bevan M.W."/>
        </authorList>
    </citation>
    <scope>NUCLEOTIDE SEQUENCE</scope>
    <source>
        <strain evidence="2">Bd21</strain>
    </source>
</reference>
<feature type="region of interest" description="Disordered" evidence="1">
    <location>
        <begin position="36"/>
        <end position="69"/>
    </location>
</feature>
<name>A0A0Q3HD13_BRADI</name>
<proteinExistence type="predicted"/>
<dbReference type="EMBL" id="CM000880">
    <property type="protein sequence ID" value="KQK20429.1"/>
    <property type="molecule type" value="Genomic_DNA"/>
</dbReference>
<feature type="compositionally biased region" description="Gly residues" evidence="1">
    <location>
        <begin position="1"/>
        <end position="11"/>
    </location>
</feature>
<dbReference type="InParanoid" id="A0A0Q3HD13"/>
<reference evidence="2 3" key="1">
    <citation type="journal article" date="2010" name="Nature">
        <title>Genome sequencing and analysis of the model grass Brachypodium distachyon.</title>
        <authorList>
            <consortium name="International Brachypodium Initiative"/>
        </authorList>
    </citation>
    <scope>NUCLEOTIDE SEQUENCE [LARGE SCALE GENOMIC DNA]</scope>
    <source>
        <strain evidence="2 3">Bd21</strain>
    </source>
</reference>
<evidence type="ECO:0000313" key="3">
    <source>
        <dbReference type="EnsemblPlants" id="KQK20429"/>
    </source>
</evidence>
<dbReference type="Gramene" id="KQK20429">
    <property type="protein sequence ID" value="KQK20429"/>
    <property type="gene ID" value="BRADI_1g54461v3"/>
</dbReference>
<dbReference type="AlphaFoldDB" id="A0A0Q3HD13"/>
<feature type="compositionally biased region" description="Gly residues" evidence="1">
    <location>
        <begin position="36"/>
        <end position="59"/>
    </location>
</feature>
<reference evidence="3" key="3">
    <citation type="submission" date="2018-08" db="UniProtKB">
        <authorList>
            <consortium name="EnsemblPlants"/>
        </authorList>
    </citation>
    <scope>IDENTIFICATION</scope>
    <source>
        <strain evidence="3">cv. Bd21</strain>
    </source>
</reference>
<protein>
    <submittedName>
        <fullName evidence="2 3">Uncharacterized protein</fullName>
    </submittedName>
</protein>
<sequence>MPGEPAGGGARPEGRGSRRIRLDLARREGCRRAEVGGVGRADGGVGGGRAGEGDCGGGVAARQHGGVVP</sequence>
<keyword evidence="4" id="KW-1185">Reference proteome</keyword>
<accession>A0A0Q3HD13</accession>
<organism evidence="2">
    <name type="scientific">Brachypodium distachyon</name>
    <name type="common">Purple false brome</name>
    <name type="synonym">Trachynia distachya</name>
    <dbReference type="NCBI Taxonomy" id="15368"/>
    <lineage>
        <taxon>Eukaryota</taxon>
        <taxon>Viridiplantae</taxon>
        <taxon>Streptophyta</taxon>
        <taxon>Embryophyta</taxon>
        <taxon>Tracheophyta</taxon>
        <taxon>Spermatophyta</taxon>
        <taxon>Magnoliopsida</taxon>
        <taxon>Liliopsida</taxon>
        <taxon>Poales</taxon>
        <taxon>Poaceae</taxon>
        <taxon>BOP clade</taxon>
        <taxon>Pooideae</taxon>
        <taxon>Stipodae</taxon>
        <taxon>Brachypodieae</taxon>
        <taxon>Brachypodium</taxon>
    </lineage>
</organism>
<evidence type="ECO:0000313" key="4">
    <source>
        <dbReference type="Proteomes" id="UP000008810"/>
    </source>
</evidence>